<evidence type="ECO:0000256" key="2">
    <source>
        <dbReference type="ARBA" id="ARBA00023015"/>
    </source>
</evidence>
<accession>A0A1M5ER66</accession>
<evidence type="ECO:0000256" key="3">
    <source>
        <dbReference type="ARBA" id="ARBA00023082"/>
    </source>
</evidence>
<reference evidence="7 8" key="1">
    <citation type="submission" date="2016-11" db="EMBL/GenBank/DDBJ databases">
        <authorList>
            <person name="Jaros S."/>
            <person name="Januszkiewicz K."/>
            <person name="Wedrychowicz H."/>
        </authorList>
    </citation>
    <scope>NUCLEOTIDE SEQUENCE [LARGE SCALE GENOMIC DNA]</scope>
    <source>
        <strain evidence="7 8">DSM 18119</strain>
    </source>
</reference>
<dbReference type="OrthoDB" id="9780326at2"/>
<dbReference type="EMBL" id="FQUU01000019">
    <property type="protein sequence ID" value="SHF81610.1"/>
    <property type="molecule type" value="Genomic_DNA"/>
</dbReference>
<dbReference type="Pfam" id="PF08281">
    <property type="entry name" value="Sigma70_r4_2"/>
    <property type="match status" value="1"/>
</dbReference>
<dbReference type="GO" id="GO:0016987">
    <property type="term" value="F:sigma factor activity"/>
    <property type="evidence" value="ECO:0007669"/>
    <property type="project" value="UniProtKB-KW"/>
</dbReference>
<dbReference type="InterPro" id="IPR036388">
    <property type="entry name" value="WH-like_DNA-bd_sf"/>
</dbReference>
<dbReference type="InterPro" id="IPR013324">
    <property type="entry name" value="RNA_pol_sigma_r3/r4-like"/>
</dbReference>
<sequence length="171" mass="20155">MSRQEIEKQFEKHIRENELLIYKVCRIYAYTSADRQDLFQEIVIQLWKAYANFKGNSLFSTWLYRVAINTAITGLRKKKDFIDSYEPASLPVNIGDDNTAQADEERMQHLYTAIAQLNQVEKALVMLYMEDRSYEEMEEILGMSQGSLRVKMSRIKDKLRQMTKTIEHGTR</sequence>
<feature type="domain" description="RNA polymerase sigma factor 70 region 4 type 2" evidence="6">
    <location>
        <begin position="110"/>
        <end position="159"/>
    </location>
</feature>
<dbReference type="InterPro" id="IPR039425">
    <property type="entry name" value="RNA_pol_sigma-70-like"/>
</dbReference>
<dbReference type="NCBIfam" id="TIGR02937">
    <property type="entry name" value="sigma70-ECF"/>
    <property type="match status" value="1"/>
</dbReference>
<dbReference type="SUPFAM" id="SSF88659">
    <property type="entry name" value="Sigma3 and sigma4 domains of RNA polymerase sigma factors"/>
    <property type="match status" value="1"/>
</dbReference>
<dbReference type="InterPro" id="IPR013249">
    <property type="entry name" value="RNA_pol_sigma70_r4_t2"/>
</dbReference>
<proteinExistence type="inferred from homology"/>
<organism evidence="7 8">
    <name type="scientific">Flavisolibacter ginsengisoli DSM 18119</name>
    <dbReference type="NCBI Taxonomy" id="1121884"/>
    <lineage>
        <taxon>Bacteria</taxon>
        <taxon>Pseudomonadati</taxon>
        <taxon>Bacteroidota</taxon>
        <taxon>Chitinophagia</taxon>
        <taxon>Chitinophagales</taxon>
        <taxon>Chitinophagaceae</taxon>
        <taxon>Flavisolibacter</taxon>
    </lineage>
</organism>
<dbReference type="Gene3D" id="1.10.10.10">
    <property type="entry name" value="Winged helix-like DNA-binding domain superfamily/Winged helix DNA-binding domain"/>
    <property type="match status" value="1"/>
</dbReference>
<keyword evidence="8" id="KW-1185">Reference proteome</keyword>
<evidence type="ECO:0000313" key="7">
    <source>
        <dbReference type="EMBL" id="SHF81610.1"/>
    </source>
</evidence>
<name>A0A1M5ER66_9BACT</name>
<feature type="domain" description="RNA polymerase sigma-70 region 2" evidence="5">
    <location>
        <begin position="14"/>
        <end position="79"/>
    </location>
</feature>
<protein>
    <submittedName>
        <fullName evidence="7">RNA polymerase sigma-70 factor, ECF subfamily</fullName>
    </submittedName>
</protein>
<comment type="similarity">
    <text evidence="1">Belongs to the sigma-70 factor family. ECF subfamily.</text>
</comment>
<dbReference type="Pfam" id="PF04542">
    <property type="entry name" value="Sigma70_r2"/>
    <property type="match status" value="1"/>
</dbReference>
<dbReference type="Proteomes" id="UP000184048">
    <property type="component" value="Unassembled WGS sequence"/>
</dbReference>
<dbReference type="RefSeq" id="WP_084080231.1">
    <property type="nucleotide sequence ID" value="NZ_FQUU01000019.1"/>
</dbReference>
<dbReference type="InterPro" id="IPR007627">
    <property type="entry name" value="RNA_pol_sigma70_r2"/>
</dbReference>
<evidence type="ECO:0000313" key="8">
    <source>
        <dbReference type="Proteomes" id="UP000184048"/>
    </source>
</evidence>
<evidence type="ECO:0000259" key="5">
    <source>
        <dbReference type="Pfam" id="PF04542"/>
    </source>
</evidence>
<dbReference type="GO" id="GO:0003677">
    <property type="term" value="F:DNA binding"/>
    <property type="evidence" value="ECO:0007669"/>
    <property type="project" value="InterPro"/>
</dbReference>
<gene>
    <name evidence="7" type="ORF">SAMN02745131_03605</name>
</gene>
<dbReference type="SUPFAM" id="SSF88946">
    <property type="entry name" value="Sigma2 domain of RNA polymerase sigma factors"/>
    <property type="match status" value="1"/>
</dbReference>
<keyword evidence="3" id="KW-0731">Sigma factor</keyword>
<dbReference type="AlphaFoldDB" id="A0A1M5ER66"/>
<keyword evidence="4" id="KW-0804">Transcription</keyword>
<evidence type="ECO:0000256" key="1">
    <source>
        <dbReference type="ARBA" id="ARBA00010641"/>
    </source>
</evidence>
<dbReference type="STRING" id="1121884.SAMN02745131_03605"/>
<keyword evidence="2" id="KW-0805">Transcription regulation</keyword>
<dbReference type="InterPro" id="IPR013325">
    <property type="entry name" value="RNA_pol_sigma_r2"/>
</dbReference>
<evidence type="ECO:0000256" key="4">
    <source>
        <dbReference type="ARBA" id="ARBA00023163"/>
    </source>
</evidence>
<dbReference type="GO" id="GO:0006352">
    <property type="term" value="P:DNA-templated transcription initiation"/>
    <property type="evidence" value="ECO:0007669"/>
    <property type="project" value="InterPro"/>
</dbReference>
<dbReference type="PANTHER" id="PTHR43133">
    <property type="entry name" value="RNA POLYMERASE ECF-TYPE SIGMA FACTO"/>
    <property type="match status" value="1"/>
</dbReference>
<evidence type="ECO:0000259" key="6">
    <source>
        <dbReference type="Pfam" id="PF08281"/>
    </source>
</evidence>
<dbReference type="PANTHER" id="PTHR43133:SF45">
    <property type="entry name" value="RNA POLYMERASE ECF-TYPE SIGMA FACTOR"/>
    <property type="match status" value="1"/>
</dbReference>
<dbReference type="Gene3D" id="1.10.1740.10">
    <property type="match status" value="1"/>
</dbReference>
<dbReference type="InterPro" id="IPR014284">
    <property type="entry name" value="RNA_pol_sigma-70_dom"/>
</dbReference>